<evidence type="ECO:0000259" key="9">
    <source>
        <dbReference type="Pfam" id="PF08335"/>
    </source>
</evidence>
<keyword evidence="5 7" id="KW-0460">Magnesium</keyword>
<keyword evidence="10" id="KW-0436">Ligase</keyword>
<dbReference type="SUPFAM" id="SSF81301">
    <property type="entry name" value="Nucleotidyltransferase"/>
    <property type="match status" value="2"/>
</dbReference>
<dbReference type="Pfam" id="PF08335">
    <property type="entry name" value="GlnD_UR_UTase"/>
    <property type="match status" value="2"/>
</dbReference>
<dbReference type="InterPro" id="IPR013546">
    <property type="entry name" value="PII_UdlTrfase/GS_AdlTrfase"/>
</dbReference>
<comment type="catalytic activity">
    <reaction evidence="7">
        <text>[glutamine synthetase]-L-tyrosine + ATP = [glutamine synthetase]-O(4)-(5'-adenylyl)-L-tyrosine + diphosphate</text>
        <dbReference type="Rhea" id="RHEA:18589"/>
        <dbReference type="Rhea" id="RHEA-COMP:10660"/>
        <dbReference type="Rhea" id="RHEA-COMP:10661"/>
        <dbReference type="ChEBI" id="CHEBI:30616"/>
        <dbReference type="ChEBI" id="CHEBI:33019"/>
        <dbReference type="ChEBI" id="CHEBI:46858"/>
        <dbReference type="ChEBI" id="CHEBI:83624"/>
        <dbReference type="EC" id="2.7.7.42"/>
    </reaction>
</comment>
<comment type="similarity">
    <text evidence="7">Belongs to the GlnE family.</text>
</comment>
<dbReference type="EMBL" id="JBAKBA010000001">
    <property type="protein sequence ID" value="MEL0657639.1"/>
    <property type="molecule type" value="Genomic_DNA"/>
</dbReference>
<feature type="domain" description="Glutamate-ammonia ligase adenylyltransferase repeated" evidence="8">
    <location>
        <begin position="31"/>
        <end position="275"/>
    </location>
</feature>
<dbReference type="RefSeq" id="WP_341626409.1">
    <property type="nucleotide sequence ID" value="NZ_JBAKBA010000001.1"/>
</dbReference>
<comment type="catalytic activity">
    <reaction evidence="7">
        <text>[glutamine synthetase]-O(4)-(5'-adenylyl)-L-tyrosine + phosphate = [glutamine synthetase]-L-tyrosine + ADP</text>
        <dbReference type="Rhea" id="RHEA:43716"/>
        <dbReference type="Rhea" id="RHEA-COMP:10660"/>
        <dbReference type="Rhea" id="RHEA-COMP:10661"/>
        <dbReference type="ChEBI" id="CHEBI:43474"/>
        <dbReference type="ChEBI" id="CHEBI:46858"/>
        <dbReference type="ChEBI" id="CHEBI:83624"/>
        <dbReference type="ChEBI" id="CHEBI:456216"/>
        <dbReference type="EC" id="2.7.7.89"/>
    </reaction>
</comment>
<feature type="region of interest" description="Adenylyl removase" evidence="7">
    <location>
        <begin position="1"/>
        <end position="441"/>
    </location>
</feature>
<proteinExistence type="inferred from homology"/>
<reference evidence="10 11" key="1">
    <citation type="submission" date="2024-02" db="EMBL/GenBank/DDBJ databases">
        <title>Bacteria isolated from the canopy kelp, Nereocystis luetkeana.</title>
        <authorList>
            <person name="Pfister C.A."/>
            <person name="Younker I.T."/>
            <person name="Light S.H."/>
        </authorList>
    </citation>
    <scope>NUCLEOTIDE SEQUENCE [LARGE SCALE GENOMIC DNA]</scope>
    <source>
        <strain evidence="10 11">TI.2.07</strain>
    </source>
</reference>
<dbReference type="SUPFAM" id="SSF81593">
    <property type="entry name" value="Nucleotidyltransferase substrate binding subunit/domain"/>
    <property type="match status" value="2"/>
</dbReference>
<sequence length="951" mass="109243">MSLLKAAAQKYIQQLSERFDLSTLTEQQQGTLFDVFALSDFIANSLIKQPDLISLLFEGDLLTSTDRKKQLIDELHTVLTTTETEPQLHQALRLFRRKHMVVIAWRELLNLSSLQESFEHISLLADQLILQGLDWLYELQCKEQGTPFGESGKQQTMFIFAMGKLGGKELNFSSDIDLIFSYPERGVTQGGRRVIENSAFFTKLGQRLIAALHQITVDGFVYRVDMRLRPFGESGPLVTAFSSIEDYYQTQGREWERYAMVKARVLGQEGEDKEELKNMLKPFVFRRYIDFSAIDSLRKMKAMISAEVRRKGLKDNIKLGMGGIREIEFVAQAFQLIHGGRNVELQCKGLQETLQVIADINVLPQERVDCLLSSYYFLRVVENVLQQIGDQQTQTLPDNELDKSRLIKVIKFEDWESFYARLNQIMANVHNEFNWVIGETEEQQTEAEETFIEMWELQLSSEEITPLLAESINSDDVNSDQINTFAKMIVSLKADLIRRPIGPRGQETIDKLLPRLISLICDYPQPEKLFERIHHLLLNIVSRTAYLELLNENEGALKQLLTLCSESPRVSAQLARHPILLDELLDPQKLYNPTELTRYRSELQLFMLRIPEDDMEQQMEALRQFKQMQFLHIATADIAKGIKLPQVSDHLTCLSEAILDYVVQIAWAQITHKFGLPSNVVGTDRKGFAVIGYGKMGGLELGYNSDLDVVFLHENNISGTTNGDRSIDNQLFYFRLAQRIIHLFSTRTNSGILYEIDMRLRPSGDSGPLVASLAGFERYLKENAWTWEHQALVRTRSVFIDSSMDQEFAQIRLQVLSQKRDIDKLRSDVSEMRLKMRNHLNRATTGEFDLKQSVGGMVDIEFIAQYLVLANAYKFPELLTKWSDNLRIFTACKEAGLLTQQQTIELIDAYCHLRDAGHRLALGKVTRITTEEQFVEERKVVTNVWEQLFNA</sequence>
<dbReference type="PANTHER" id="PTHR30621:SF0">
    <property type="entry name" value="BIFUNCTIONAL GLUTAMINE SYNTHETASE ADENYLYLTRANSFERASE_ADENYLYL-REMOVING ENZYME"/>
    <property type="match status" value="1"/>
</dbReference>
<dbReference type="InterPro" id="IPR023057">
    <property type="entry name" value="GlnE"/>
</dbReference>
<dbReference type="Gene3D" id="1.10.4050.10">
    <property type="entry name" value="Glutamine synthase adenylyltransferase GlnE"/>
    <property type="match status" value="1"/>
</dbReference>
<evidence type="ECO:0000313" key="11">
    <source>
        <dbReference type="Proteomes" id="UP001366060"/>
    </source>
</evidence>
<evidence type="ECO:0000313" key="10">
    <source>
        <dbReference type="EMBL" id="MEL0657639.1"/>
    </source>
</evidence>
<dbReference type="Proteomes" id="UP001366060">
    <property type="component" value="Unassembled WGS sequence"/>
</dbReference>
<dbReference type="InterPro" id="IPR005190">
    <property type="entry name" value="GlnE_rpt_dom"/>
</dbReference>
<evidence type="ECO:0000256" key="4">
    <source>
        <dbReference type="ARBA" id="ARBA00022840"/>
    </source>
</evidence>
<keyword evidence="1 7" id="KW-0808">Transferase</keyword>
<dbReference type="Gene3D" id="1.20.120.1510">
    <property type="match status" value="1"/>
</dbReference>
<dbReference type="GO" id="GO:0008882">
    <property type="term" value="F:[glutamate-ammonia-ligase] adenylyltransferase activity"/>
    <property type="evidence" value="ECO:0007669"/>
    <property type="project" value="UniProtKB-EC"/>
</dbReference>
<dbReference type="GO" id="GO:0016874">
    <property type="term" value="F:ligase activity"/>
    <property type="evidence" value="ECO:0007669"/>
    <property type="project" value="UniProtKB-KW"/>
</dbReference>
<dbReference type="EC" id="2.7.7.42" evidence="7"/>
<feature type="domain" description="Glutamate-ammonia ligase adenylyltransferase repeated" evidence="8">
    <location>
        <begin position="557"/>
        <end position="810"/>
    </location>
</feature>
<evidence type="ECO:0000256" key="6">
    <source>
        <dbReference type="ARBA" id="ARBA00023268"/>
    </source>
</evidence>
<accession>A0ABU9H719</accession>
<evidence type="ECO:0000259" key="8">
    <source>
        <dbReference type="Pfam" id="PF03710"/>
    </source>
</evidence>
<evidence type="ECO:0000256" key="5">
    <source>
        <dbReference type="ARBA" id="ARBA00022842"/>
    </source>
</evidence>
<dbReference type="HAMAP" id="MF_00802">
    <property type="entry name" value="GlnE"/>
    <property type="match status" value="1"/>
</dbReference>
<evidence type="ECO:0000256" key="7">
    <source>
        <dbReference type="HAMAP-Rule" id="MF_00802"/>
    </source>
</evidence>
<dbReference type="GO" id="GO:0047388">
    <property type="term" value="F:[glutamine synthetase]-adenylyl-L-tyrosine phosphorylase activity"/>
    <property type="evidence" value="ECO:0007669"/>
    <property type="project" value="UniProtKB-EC"/>
</dbReference>
<evidence type="ECO:0000256" key="1">
    <source>
        <dbReference type="ARBA" id="ARBA00022679"/>
    </source>
</evidence>
<feature type="domain" description="PII-uridylyltransferase/Glutamine-synthetase adenylyltransferase" evidence="9">
    <location>
        <begin position="298"/>
        <end position="436"/>
    </location>
</feature>
<dbReference type="Gene3D" id="3.30.460.10">
    <property type="entry name" value="Beta Polymerase, domain 2"/>
    <property type="match status" value="2"/>
</dbReference>
<name>A0ABU9H719_9GAMM</name>
<evidence type="ECO:0000256" key="3">
    <source>
        <dbReference type="ARBA" id="ARBA00022741"/>
    </source>
</evidence>
<comment type="function">
    <text evidence="7">Involved in the regulation of glutamine synthetase GlnA, a key enzyme in the process to assimilate ammonia. When cellular nitrogen levels are high, the C-terminal adenylyl transferase (AT) inactivates GlnA by covalent transfer of an adenylyl group from ATP to specific tyrosine residue of GlnA, thus reducing its activity. Conversely, when nitrogen levels are low, the N-terminal adenylyl removase (AR) activates GlnA by removing the adenylyl group by phosphorolysis, increasing its activity. The regulatory region of GlnE binds the signal transduction protein PII (GlnB) which indicates the nitrogen status of the cell.</text>
</comment>
<dbReference type="CDD" id="cd05401">
    <property type="entry name" value="NT_GlnE_GlnD_like"/>
    <property type="match status" value="2"/>
</dbReference>
<dbReference type="Gene3D" id="1.20.120.330">
    <property type="entry name" value="Nucleotidyltransferases domain 2"/>
    <property type="match status" value="2"/>
</dbReference>
<feature type="region of interest" description="Adenylyl transferase" evidence="7">
    <location>
        <begin position="447"/>
        <end position="951"/>
    </location>
</feature>
<keyword evidence="4 7" id="KW-0067">ATP-binding</keyword>
<evidence type="ECO:0000256" key="2">
    <source>
        <dbReference type="ARBA" id="ARBA00022695"/>
    </source>
</evidence>
<keyword evidence="6 7" id="KW-0511">Multifunctional enzyme</keyword>
<dbReference type="Pfam" id="PF03710">
    <property type="entry name" value="GlnE"/>
    <property type="match status" value="2"/>
</dbReference>
<keyword evidence="2 7" id="KW-0548">Nucleotidyltransferase</keyword>
<protein>
    <recommendedName>
        <fullName evidence="7">Bifunctional glutamine synthetase adenylyltransferase/adenylyl-removing enzyme</fullName>
    </recommendedName>
    <alternativeName>
        <fullName evidence="7">ATP:glutamine synthetase adenylyltransferase</fullName>
    </alternativeName>
    <alternativeName>
        <fullName evidence="7">ATase</fullName>
    </alternativeName>
    <domain>
        <recommendedName>
            <fullName evidence="7">Glutamine synthetase adenylyl-L-tyrosine phosphorylase</fullName>
            <ecNumber evidence="7">2.7.7.89</ecNumber>
        </recommendedName>
        <alternativeName>
            <fullName evidence="7">Adenylyl removase</fullName>
            <shortName evidence="7">AR</shortName>
            <shortName evidence="7">AT-N</shortName>
        </alternativeName>
    </domain>
    <domain>
        <recommendedName>
            <fullName evidence="7">Glutamine synthetase adenylyl transferase</fullName>
            <ecNumber evidence="7">2.7.7.42</ecNumber>
        </recommendedName>
        <alternativeName>
            <fullName evidence="7">Adenylyl transferase</fullName>
            <shortName evidence="7">AT</shortName>
            <shortName evidence="7">AT-C</shortName>
        </alternativeName>
    </domain>
</protein>
<organism evidence="10 11">
    <name type="scientific">Psychromonas arctica</name>
    <dbReference type="NCBI Taxonomy" id="168275"/>
    <lineage>
        <taxon>Bacteria</taxon>
        <taxon>Pseudomonadati</taxon>
        <taxon>Pseudomonadota</taxon>
        <taxon>Gammaproteobacteria</taxon>
        <taxon>Alteromonadales</taxon>
        <taxon>Psychromonadaceae</taxon>
        <taxon>Psychromonas</taxon>
    </lineage>
</organism>
<feature type="domain" description="PII-uridylyltransferase/Glutamine-synthetase adenylyltransferase" evidence="9">
    <location>
        <begin position="830"/>
        <end position="921"/>
    </location>
</feature>
<dbReference type="PANTHER" id="PTHR30621">
    <property type="entry name" value="GLUTAMINE SYNTHETASE ADENYLYLTRANSFERASE"/>
    <property type="match status" value="1"/>
</dbReference>
<gene>
    <name evidence="7 10" type="primary">glnE</name>
    <name evidence="10" type="ORF">V6255_00680</name>
</gene>
<keyword evidence="11" id="KW-1185">Reference proteome</keyword>
<comment type="cofactor">
    <cofactor evidence="7">
        <name>Mg(2+)</name>
        <dbReference type="ChEBI" id="CHEBI:18420"/>
    </cofactor>
</comment>
<dbReference type="EC" id="2.7.7.89" evidence="7"/>
<dbReference type="InterPro" id="IPR043519">
    <property type="entry name" value="NT_sf"/>
</dbReference>
<comment type="caution">
    <text evidence="10">The sequence shown here is derived from an EMBL/GenBank/DDBJ whole genome shotgun (WGS) entry which is preliminary data.</text>
</comment>
<dbReference type="NCBIfam" id="NF008292">
    <property type="entry name" value="PRK11072.1"/>
    <property type="match status" value="1"/>
</dbReference>
<keyword evidence="3 7" id="KW-0547">Nucleotide-binding</keyword>